<dbReference type="Pfam" id="PF13966">
    <property type="entry name" value="zf-RVT"/>
    <property type="match status" value="1"/>
</dbReference>
<dbReference type="GO" id="GO:0003677">
    <property type="term" value="F:DNA binding"/>
    <property type="evidence" value="ECO:0007669"/>
    <property type="project" value="InterPro"/>
</dbReference>
<dbReference type="GO" id="GO:0006281">
    <property type="term" value="P:DNA repair"/>
    <property type="evidence" value="ECO:0007669"/>
    <property type="project" value="InterPro"/>
</dbReference>
<evidence type="ECO:0000259" key="2">
    <source>
        <dbReference type="PROSITE" id="PS50878"/>
    </source>
</evidence>
<feature type="compositionally biased region" description="Low complexity" evidence="1">
    <location>
        <begin position="98"/>
        <end position="108"/>
    </location>
</feature>
<gene>
    <name evidence="3" type="ORF">FSB_LOCUS18401</name>
</gene>
<reference evidence="3" key="1">
    <citation type="submission" date="2018-02" db="EMBL/GenBank/DDBJ databases">
        <authorList>
            <person name="Cohen D.B."/>
            <person name="Kent A.D."/>
        </authorList>
    </citation>
    <scope>NUCLEOTIDE SEQUENCE</scope>
</reference>
<dbReference type="PROSITE" id="PS50878">
    <property type="entry name" value="RT_POL"/>
    <property type="match status" value="1"/>
</dbReference>
<organism evidence="3">
    <name type="scientific">Fagus sylvatica</name>
    <name type="common">Beechnut</name>
    <dbReference type="NCBI Taxonomy" id="28930"/>
    <lineage>
        <taxon>Eukaryota</taxon>
        <taxon>Viridiplantae</taxon>
        <taxon>Streptophyta</taxon>
        <taxon>Embryophyta</taxon>
        <taxon>Tracheophyta</taxon>
        <taxon>Spermatophyta</taxon>
        <taxon>Magnoliopsida</taxon>
        <taxon>eudicotyledons</taxon>
        <taxon>Gunneridae</taxon>
        <taxon>Pentapetalae</taxon>
        <taxon>rosids</taxon>
        <taxon>fabids</taxon>
        <taxon>Fagales</taxon>
        <taxon>Fagaceae</taxon>
        <taxon>Fagus</taxon>
    </lineage>
</organism>
<dbReference type="InterPro" id="IPR052343">
    <property type="entry name" value="Retrotransposon-Effector_Assoc"/>
</dbReference>
<dbReference type="PROSITE" id="PS00726">
    <property type="entry name" value="AP_NUCLEASE_F1_1"/>
    <property type="match status" value="1"/>
</dbReference>
<evidence type="ECO:0000256" key="1">
    <source>
        <dbReference type="SAM" id="MobiDB-lite"/>
    </source>
</evidence>
<dbReference type="InterPro" id="IPR020847">
    <property type="entry name" value="AP_endonuclease_F1_BS"/>
</dbReference>
<proteinExistence type="predicted"/>
<dbReference type="EMBL" id="OIVN01001154">
    <property type="protein sequence ID" value="SPC90519.1"/>
    <property type="molecule type" value="Genomic_DNA"/>
</dbReference>
<dbReference type="InterPro" id="IPR026960">
    <property type="entry name" value="RVT-Znf"/>
</dbReference>
<name>A0A2N9FU80_FAGSY</name>
<protein>
    <recommendedName>
        <fullName evidence="2">Reverse transcriptase domain-containing protein</fullName>
    </recommendedName>
</protein>
<dbReference type="Pfam" id="PF00078">
    <property type="entry name" value="RVT_1"/>
    <property type="match status" value="1"/>
</dbReference>
<dbReference type="SUPFAM" id="SSF56219">
    <property type="entry name" value="DNase I-like"/>
    <property type="match status" value="1"/>
</dbReference>
<sequence length="1618" mass="182393">MGFVAALWLRDVLLEVAKLSNDQNLFRSFREGNKIFVLQKQRNGKGRFVKITALGDSKSKGYVIIPEGRDACGWHGLSQKIDNIMAMQNRGNSEVNQRRPQARQATAQGNQVPNMVKESRTFKEAVTQGDMANMENIAIGIAENQEVLSQRYNDSAKQNLEISLRIVLSCGPNGVWEVRWAGVEPCETMGPSHSQAHESIQPANRATNGSYITNGKPKAQPVTVKAKTQPNDLKPKMVWQPRVNGSQIIKRGAEAGTASTTVNLSHDRVSIQSCDSDSQILSTPSFILAPPTISIAEDIQKIGEVDRSWGSSRDWFIDLRDGRRLRIPVDLRSSVTVLSQPEDAITQKLVNWVKSQREASGSEIDDDMGDLEEGGLGIENGFDSVNDLSGSEVVVSVEGNGSEMSMGLGEEKEIYGLILTEKLDGDWNELLMPEGVVDRVGDEGQKDLVPLNVKPPAVAFPDGVASHGVQATEIIESQTWDWVQGRQKAIGKVLGANYEGYEQAVIVLLMDIEARHLQRKASMAGLQKPMSSGRKGSRELKRLASSINYEARATREDKGKGKIQGGDEIADIICLQETKLELITDPIVRSLWRCRYVDWLFLGSSGASGGILLMWDSRVVEKIEGAVGYFSVSCKFKNVETHQVCMFTGVYGPNINSDRRLMWDELAGIRSWWDVPWCLGGDFNVVRFPTERMGSANFSTSMHDFSDFISSNGLIDIPLTGGDFTWSNNRECGNLQRRRRPFRFENMWLKAEGFVERVRSWWESYQVEGTPSFVFANKLKALKVDLKKWNETEFGNVNVQKKTLLAGLREIDTVADSRPLSAEEKSKREQLAIDLEKVILRAEICWRQKSRALWLKEGDKNSRFFHCIASSHRNTNTIGKLLINGSPSMNQDEIQDHIAQFYEHLPFEESEIESVVQGCNGDKAPGPDGFSLAFFQSCWSVVRSDVLGVCQEFHGHCQFERSLNATFVSLIPKKHGADELKDFRPISLVGGMYKIIAKLLANRLAVILGKIISPSQSAFVKGRQILDSVLIANECLDSRLKASNPGVLCKLDLEKAYDHVNWDFLIYLLRRCGFSEKWRHWIYFCISSVRFSILINGSPCGFFPSSRGIRQRDPLSPMLFVIVMEAFSRLIVKANGAGMLSGFSVGSIDSDPLEVSHLLFADDTLIFCEADPDHLFHLHSVLIWFEATSGLRVNLGKSELVPVGEVPDIEELVDTLGCKTSKLPMKYLGLPLGAKFKAKDIWNPIVEKMERRLVADVAHRIEKIQGNFLWGLLRRWPNFTWLSGTWFGVERDAFWRKVIMVKYGSLDGGWMSKAPSGPHGVGLWKFIQSRWVKFSKLVTFEVGDGSLIRFWDDVWCGEEPLKLAYPELYRITYVKDGQVADYVHCRGHDVHWEVTFTRSAQDWELESISSLELLYSVKIQSSEKDKMCWKPARSKGFQVKSFYTHLSSPGLGLFLWKGIWKAKVPPRVAFFAWTAALGKILTADNLRHRGIPVVSWCCMCKADGETVDHLLLHCPYAKELWDMVFGLFGIQWVMPKRVIDLFPCWIGSVGRTSVIWKAIPHCIMWCLWRERNARTFEDCELSVVELKLHFYRSLLDWMSATGLFRLSNMLDLIDYCSF</sequence>
<feature type="domain" description="Reverse transcriptase" evidence="2">
    <location>
        <begin position="952"/>
        <end position="1232"/>
    </location>
</feature>
<evidence type="ECO:0000313" key="3">
    <source>
        <dbReference type="EMBL" id="SPC90519.1"/>
    </source>
</evidence>
<feature type="region of interest" description="Disordered" evidence="1">
    <location>
        <begin position="91"/>
        <end position="112"/>
    </location>
</feature>
<dbReference type="InterPro" id="IPR036691">
    <property type="entry name" value="Endo/exonu/phosph_ase_sf"/>
</dbReference>
<dbReference type="InterPro" id="IPR000477">
    <property type="entry name" value="RT_dom"/>
</dbReference>
<dbReference type="PANTHER" id="PTHR46890">
    <property type="entry name" value="NON-LTR RETROLELEMENT REVERSE TRANSCRIPTASE-LIKE PROTEIN-RELATED"/>
    <property type="match status" value="1"/>
</dbReference>
<dbReference type="GO" id="GO:0004519">
    <property type="term" value="F:endonuclease activity"/>
    <property type="evidence" value="ECO:0007669"/>
    <property type="project" value="InterPro"/>
</dbReference>
<dbReference type="Gene3D" id="3.60.10.10">
    <property type="entry name" value="Endonuclease/exonuclease/phosphatase"/>
    <property type="match status" value="1"/>
</dbReference>
<accession>A0A2N9FU80</accession>
<dbReference type="PANTHER" id="PTHR46890:SF50">
    <property type="entry name" value="RNA-DIRECTED DNA POLYMERASE, EUKARYOTA, REVERSE TRANSCRIPTASE ZINC-BINDING DOMAIN PROTEIN-RELATED"/>
    <property type="match status" value="1"/>
</dbReference>
<dbReference type="CDD" id="cd01650">
    <property type="entry name" value="RT_nLTR_like"/>
    <property type="match status" value="1"/>
</dbReference>